<keyword evidence="10 14" id="KW-0573">Peptidoglycan synthesis</keyword>
<accession>A0A516H328</accession>
<dbReference type="RefSeq" id="WP_144069167.1">
    <property type="nucleotide sequence ID" value="NZ_CP041636.1"/>
</dbReference>
<dbReference type="Proteomes" id="UP000317496">
    <property type="component" value="Chromosome"/>
</dbReference>
<comment type="catalytic activity">
    <reaction evidence="13 14">
        <text>UDP-N-acetyl-alpha-D-muramate + L-alanine + ATP = UDP-N-acetyl-alpha-D-muramoyl-L-alanine + ADP + phosphate + H(+)</text>
        <dbReference type="Rhea" id="RHEA:23372"/>
        <dbReference type="ChEBI" id="CHEBI:15378"/>
        <dbReference type="ChEBI" id="CHEBI:30616"/>
        <dbReference type="ChEBI" id="CHEBI:43474"/>
        <dbReference type="ChEBI" id="CHEBI:57972"/>
        <dbReference type="ChEBI" id="CHEBI:70757"/>
        <dbReference type="ChEBI" id="CHEBI:83898"/>
        <dbReference type="ChEBI" id="CHEBI:456216"/>
        <dbReference type="EC" id="6.3.2.8"/>
    </reaction>
</comment>
<dbReference type="SUPFAM" id="SSF51984">
    <property type="entry name" value="MurCD N-terminal domain"/>
    <property type="match status" value="1"/>
</dbReference>
<dbReference type="GO" id="GO:0008360">
    <property type="term" value="P:regulation of cell shape"/>
    <property type="evidence" value="ECO:0007669"/>
    <property type="project" value="UniProtKB-KW"/>
</dbReference>
<keyword evidence="19" id="KW-1185">Reference proteome</keyword>
<evidence type="ECO:0000256" key="10">
    <source>
        <dbReference type="ARBA" id="ARBA00022984"/>
    </source>
</evidence>
<dbReference type="Pfam" id="PF02875">
    <property type="entry name" value="Mur_ligase_C"/>
    <property type="match status" value="1"/>
</dbReference>
<dbReference type="EMBL" id="CP041636">
    <property type="protein sequence ID" value="QDO98186.1"/>
    <property type="molecule type" value="Genomic_DNA"/>
</dbReference>
<evidence type="ECO:0000259" key="16">
    <source>
        <dbReference type="Pfam" id="PF02875"/>
    </source>
</evidence>
<dbReference type="Gene3D" id="3.40.1190.10">
    <property type="entry name" value="Mur-like, catalytic domain"/>
    <property type="match status" value="1"/>
</dbReference>
<dbReference type="GO" id="GO:0051301">
    <property type="term" value="P:cell division"/>
    <property type="evidence" value="ECO:0007669"/>
    <property type="project" value="UniProtKB-KW"/>
</dbReference>
<evidence type="ECO:0000256" key="9">
    <source>
        <dbReference type="ARBA" id="ARBA00022960"/>
    </source>
</evidence>
<dbReference type="InterPro" id="IPR005758">
    <property type="entry name" value="UDP-N-AcMur_Ala_ligase_MurC"/>
</dbReference>
<evidence type="ECO:0000256" key="12">
    <source>
        <dbReference type="ARBA" id="ARBA00023316"/>
    </source>
</evidence>
<evidence type="ECO:0000256" key="5">
    <source>
        <dbReference type="ARBA" id="ARBA00022598"/>
    </source>
</evidence>
<dbReference type="GO" id="GO:0005524">
    <property type="term" value="F:ATP binding"/>
    <property type="evidence" value="ECO:0007669"/>
    <property type="project" value="UniProtKB-UniRule"/>
</dbReference>
<dbReference type="PANTHER" id="PTHR43445">
    <property type="entry name" value="UDP-N-ACETYLMURAMATE--L-ALANINE LIGASE-RELATED"/>
    <property type="match status" value="1"/>
</dbReference>
<evidence type="ECO:0000256" key="8">
    <source>
        <dbReference type="ARBA" id="ARBA00022840"/>
    </source>
</evidence>
<dbReference type="Pfam" id="PF01225">
    <property type="entry name" value="Mur_ligase"/>
    <property type="match status" value="1"/>
</dbReference>
<dbReference type="AlphaFoldDB" id="A0A516H328"/>
<dbReference type="Pfam" id="PF08245">
    <property type="entry name" value="Mur_ligase_M"/>
    <property type="match status" value="1"/>
</dbReference>
<dbReference type="GO" id="GO:0071555">
    <property type="term" value="P:cell wall organization"/>
    <property type="evidence" value="ECO:0007669"/>
    <property type="project" value="UniProtKB-KW"/>
</dbReference>
<evidence type="ECO:0000313" key="18">
    <source>
        <dbReference type="EMBL" id="QDO98186.1"/>
    </source>
</evidence>
<dbReference type="GO" id="GO:0008763">
    <property type="term" value="F:UDP-N-acetylmuramate-L-alanine ligase activity"/>
    <property type="evidence" value="ECO:0007669"/>
    <property type="project" value="UniProtKB-UniRule"/>
</dbReference>
<dbReference type="KEGG" id="fer:FNB15_13310"/>
<protein>
    <recommendedName>
        <fullName evidence="3 14">UDP-N-acetylmuramate--L-alanine ligase</fullName>
        <ecNumber evidence="3 14">6.3.2.8</ecNumber>
    </recommendedName>
    <alternativeName>
        <fullName evidence="14">UDP-N-acetylmuramoyl-L-alanine synthetase</fullName>
    </alternativeName>
</protein>
<evidence type="ECO:0000256" key="6">
    <source>
        <dbReference type="ARBA" id="ARBA00022618"/>
    </source>
</evidence>
<evidence type="ECO:0000259" key="15">
    <source>
        <dbReference type="Pfam" id="PF01225"/>
    </source>
</evidence>
<evidence type="ECO:0000256" key="1">
    <source>
        <dbReference type="ARBA" id="ARBA00004496"/>
    </source>
</evidence>
<dbReference type="InterPro" id="IPR036565">
    <property type="entry name" value="Mur-like_cat_sf"/>
</dbReference>
<dbReference type="GO" id="GO:0009252">
    <property type="term" value="P:peptidoglycan biosynthetic process"/>
    <property type="evidence" value="ECO:0007669"/>
    <property type="project" value="UniProtKB-UniRule"/>
</dbReference>
<keyword evidence="7 14" id="KW-0547">Nucleotide-binding</keyword>
<comment type="function">
    <text evidence="14">Cell wall formation.</text>
</comment>
<dbReference type="InterPro" id="IPR036615">
    <property type="entry name" value="Mur_ligase_C_dom_sf"/>
</dbReference>
<dbReference type="InterPro" id="IPR004101">
    <property type="entry name" value="Mur_ligase_C"/>
</dbReference>
<evidence type="ECO:0000259" key="17">
    <source>
        <dbReference type="Pfam" id="PF08245"/>
    </source>
</evidence>
<sequence length="477" mass="51189">MRALPLDIGIIHFVGIGGIGMSGIAEVMHNLGYQVQGSDLSANYNVKRLRDLGIKVFEGQREENIAAAEVLVVSTAVKADNPEVKAARARLIPVVRRAEMLGELMRLKWAIAIAGTHGKTTTTSLVAALLEAAGMDPTVINGGIINAYGTNARLGAGEWMVVEADESDGTFLKLPATIAVVTNIDPEHLDHYGTFDKVRDGFKQFVESIPFYGFATLCIDHPEVQAMIGRITDRRVITYGFSPQADVRAVNVTFDSRGALYDVQITDRTRGTSDTITGIHLPMFGRHNVQNSLVVAAIAKEMGFSGDVVKKALGGFGGVKRRFTITGEAAGITVVDDYGHHPVEISAVLSAARLALGERPEAKVIAVVQPHRYTRLRDLFEDFCSCFNDADTVIVTDVYAAGEAPIEGVSRDALVEGLRNRGHRRVLALQSPEQLAELAKQEASAGDLVVCLGAGNITTWANALPGELQALYDEGAA</sequence>
<keyword evidence="8 14" id="KW-0067">ATP-binding</keyword>
<dbReference type="InterPro" id="IPR000713">
    <property type="entry name" value="Mur_ligase_N"/>
</dbReference>
<dbReference type="SUPFAM" id="SSF53244">
    <property type="entry name" value="MurD-like peptide ligases, peptide-binding domain"/>
    <property type="match status" value="1"/>
</dbReference>
<evidence type="ECO:0000256" key="2">
    <source>
        <dbReference type="ARBA" id="ARBA00004752"/>
    </source>
</evidence>
<dbReference type="Gene3D" id="3.90.190.20">
    <property type="entry name" value="Mur ligase, C-terminal domain"/>
    <property type="match status" value="1"/>
</dbReference>
<comment type="subcellular location">
    <subcellularLocation>
        <location evidence="1 14">Cytoplasm</location>
    </subcellularLocation>
</comment>
<comment type="similarity">
    <text evidence="14">Belongs to the MurCDEF family.</text>
</comment>
<evidence type="ECO:0000256" key="7">
    <source>
        <dbReference type="ARBA" id="ARBA00022741"/>
    </source>
</evidence>
<feature type="domain" description="Mur ligase N-terminal catalytic" evidence="15">
    <location>
        <begin position="11"/>
        <end position="108"/>
    </location>
</feature>
<dbReference type="InterPro" id="IPR013221">
    <property type="entry name" value="Mur_ligase_cen"/>
</dbReference>
<dbReference type="InterPro" id="IPR050061">
    <property type="entry name" value="MurCDEF_pg_biosynth"/>
</dbReference>
<evidence type="ECO:0000256" key="14">
    <source>
        <dbReference type="HAMAP-Rule" id="MF_00046"/>
    </source>
</evidence>
<dbReference type="OrthoDB" id="9804126at2"/>
<keyword evidence="6 14" id="KW-0132">Cell division</keyword>
<proteinExistence type="inferred from homology"/>
<evidence type="ECO:0000313" key="19">
    <source>
        <dbReference type="Proteomes" id="UP000317496"/>
    </source>
</evidence>
<dbReference type="PANTHER" id="PTHR43445:SF3">
    <property type="entry name" value="UDP-N-ACETYLMURAMATE--L-ALANINE LIGASE"/>
    <property type="match status" value="1"/>
</dbReference>
<reference evidence="18 19" key="1">
    <citation type="submission" date="2019-07" db="EMBL/GenBank/DDBJ databases">
        <title>Genome sequencing for Ferrovibrio sp. K5.</title>
        <authorList>
            <person name="Park S.-J."/>
        </authorList>
    </citation>
    <scope>NUCLEOTIDE SEQUENCE [LARGE SCALE GENOMIC DNA]</scope>
    <source>
        <strain evidence="18 19">K5</strain>
    </source>
</reference>
<evidence type="ECO:0000256" key="13">
    <source>
        <dbReference type="ARBA" id="ARBA00047833"/>
    </source>
</evidence>
<keyword evidence="11 14" id="KW-0131">Cell cycle</keyword>
<evidence type="ECO:0000256" key="11">
    <source>
        <dbReference type="ARBA" id="ARBA00023306"/>
    </source>
</evidence>
<dbReference type="UniPathway" id="UPA00219"/>
<keyword evidence="5 14" id="KW-0436">Ligase</keyword>
<dbReference type="HAMAP" id="MF_00046">
    <property type="entry name" value="MurC"/>
    <property type="match status" value="1"/>
</dbReference>
<dbReference type="EC" id="6.3.2.8" evidence="3 14"/>
<organism evidence="18 19">
    <name type="scientific">Ferrovibrio terrae</name>
    <dbReference type="NCBI Taxonomy" id="2594003"/>
    <lineage>
        <taxon>Bacteria</taxon>
        <taxon>Pseudomonadati</taxon>
        <taxon>Pseudomonadota</taxon>
        <taxon>Alphaproteobacteria</taxon>
        <taxon>Rhodospirillales</taxon>
        <taxon>Rhodospirillaceae</taxon>
        <taxon>Ferrovibrio</taxon>
    </lineage>
</organism>
<comment type="pathway">
    <text evidence="2 14">Cell wall biogenesis; peptidoglycan biosynthesis.</text>
</comment>
<evidence type="ECO:0000256" key="3">
    <source>
        <dbReference type="ARBA" id="ARBA00012211"/>
    </source>
</evidence>
<dbReference type="GO" id="GO:0005737">
    <property type="term" value="C:cytoplasm"/>
    <property type="evidence" value="ECO:0007669"/>
    <property type="project" value="UniProtKB-SubCell"/>
</dbReference>
<keyword evidence="12 14" id="KW-0961">Cell wall biogenesis/degradation</keyword>
<feature type="domain" description="Mur ligase central" evidence="17">
    <location>
        <begin position="113"/>
        <end position="299"/>
    </location>
</feature>
<keyword evidence="4 14" id="KW-0963">Cytoplasm</keyword>
<keyword evidence="9 14" id="KW-0133">Cell shape</keyword>
<feature type="binding site" evidence="14">
    <location>
        <begin position="115"/>
        <end position="121"/>
    </location>
    <ligand>
        <name>ATP</name>
        <dbReference type="ChEBI" id="CHEBI:30616"/>
    </ligand>
</feature>
<dbReference type="Gene3D" id="3.40.50.720">
    <property type="entry name" value="NAD(P)-binding Rossmann-like Domain"/>
    <property type="match status" value="1"/>
</dbReference>
<name>A0A516H328_9PROT</name>
<dbReference type="NCBIfam" id="TIGR01082">
    <property type="entry name" value="murC"/>
    <property type="match status" value="1"/>
</dbReference>
<evidence type="ECO:0000256" key="4">
    <source>
        <dbReference type="ARBA" id="ARBA00022490"/>
    </source>
</evidence>
<feature type="domain" description="Mur ligase C-terminal" evidence="16">
    <location>
        <begin position="321"/>
        <end position="455"/>
    </location>
</feature>
<gene>
    <name evidence="14" type="primary">murC</name>
    <name evidence="18" type="ORF">FNB15_13310</name>
</gene>
<dbReference type="SUPFAM" id="SSF53623">
    <property type="entry name" value="MurD-like peptide ligases, catalytic domain"/>
    <property type="match status" value="1"/>
</dbReference>